<dbReference type="InterPro" id="IPR004441">
    <property type="entry name" value="rRNA_MeTrfase_TrmH"/>
</dbReference>
<protein>
    <submittedName>
        <fullName evidence="4">tRNA methyltransferase</fullName>
    </submittedName>
</protein>
<evidence type="ECO:0000256" key="1">
    <source>
        <dbReference type="ARBA" id="ARBA00022603"/>
    </source>
</evidence>
<gene>
    <name evidence="4" type="ORF">TM7x_02340</name>
</gene>
<accession>A0A6S4GT20</accession>
<dbReference type="GO" id="GO:0003723">
    <property type="term" value="F:RNA binding"/>
    <property type="evidence" value="ECO:0007669"/>
    <property type="project" value="InterPro"/>
</dbReference>
<dbReference type="Pfam" id="PF00588">
    <property type="entry name" value="SpoU_methylase"/>
    <property type="match status" value="1"/>
</dbReference>
<dbReference type="GO" id="GO:0005829">
    <property type="term" value="C:cytosol"/>
    <property type="evidence" value="ECO:0007669"/>
    <property type="project" value="TreeGrafter"/>
</dbReference>
<dbReference type="EMBL" id="CP007496">
    <property type="protein sequence ID" value="AJA06524.1"/>
    <property type="molecule type" value="Genomic_DNA"/>
</dbReference>
<feature type="domain" description="tRNA/rRNA methyltransferase SpoU type" evidence="3">
    <location>
        <begin position="72"/>
        <end position="178"/>
    </location>
</feature>
<dbReference type="SUPFAM" id="SSF75217">
    <property type="entry name" value="alpha/beta knot"/>
    <property type="match status" value="2"/>
</dbReference>
<dbReference type="GO" id="GO:0006396">
    <property type="term" value="P:RNA processing"/>
    <property type="evidence" value="ECO:0007669"/>
    <property type="project" value="InterPro"/>
</dbReference>
<evidence type="ECO:0000313" key="5">
    <source>
        <dbReference type="Proteomes" id="UP000030902"/>
    </source>
</evidence>
<sequence length="186" mass="20882">MHPEITLLVHNIRSTHNVGAIFRTAEGFGVKKIILSGYTPYPDLSLCSEAPSCALVDGEIRSEDIRLPHIREKITNQIHKTALGAESLVPFEFYEDINDWIKENQRTENLPIIALEQSKDSVMLSEFQPPEKFALLLGEEVHGITPELLDNCDFTVEIPMFGQKESFNVSVATGIALFGLIFPRMK</sequence>
<keyword evidence="1 4" id="KW-0489">Methyltransferase</keyword>
<evidence type="ECO:0000256" key="2">
    <source>
        <dbReference type="ARBA" id="ARBA00022679"/>
    </source>
</evidence>
<dbReference type="GO" id="GO:0008173">
    <property type="term" value="F:RNA methyltransferase activity"/>
    <property type="evidence" value="ECO:0007669"/>
    <property type="project" value="InterPro"/>
</dbReference>
<organism evidence="4 5">
    <name type="scientific">Candidatus Nanosynbacter lyticus</name>
    <dbReference type="NCBI Taxonomy" id="2093824"/>
    <lineage>
        <taxon>Bacteria</taxon>
        <taxon>Candidatus Saccharimonadota</taxon>
        <taxon>Candidatus Saccharimonadia</taxon>
        <taxon>Candidatus Nanosynbacterales</taxon>
        <taxon>Candidatus Nanosynbacteraceae</taxon>
        <taxon>Candidatus Nanosynbacter</taxon>
    </lineage>
</organism>
<dbReference type="InterPro" id="IPR029028">
    <property type="entry name" value="Alpha/beta_knot_MTases"/>
</dbReference>
<dbReference type="Gene3D" id="3.40.1280.10">
    <property type="match status" value="1"/>
</dbReference>
<dbReference type="Proteomes" id="UP000030902">
    <property type="component" value="Chromosome"/>
</dbReference>
<keyword evidence="2 4" id="KW-0808">Transferase</keyword>
<reference evidence="4 5" key="1">
    <citation type="journal article" date="2015" name="Proc. Natl. Acad. Sci. U.S.A.">
        <title>Cultivation of a human-associated TM7 phylotype reveals a reduced genome and epibiotic parasitic lifestyle.</title>
        <authorList>
            <person name="He X."/>
            <person name="McLean J.S."/>
            <person name="Edlund A."/>
            <person name="Yooseph S."/>
            <person name="Hall A.P."/>
            <person name="Liu S.Y."/>
            <person name="Dorrestein P.C."/>
            <person name="Esquenazi E."/>
            <person name="Hunter R.C."/>
            <person name="Cheng G."/>
            <person name="Nelson K.E."/>
            <person name="Lux R."/>
            <person name="Shi W."/>
        </authorList>
    </citation>
    <scope>NUCLEOTIDE SEQUENCE [LARGE SCALE GENOMIC DNA]</scope>
    <source>
        <strain evidence="4 5">TM7x</strain>
    </source>
</reference>
<name>A0A6S4GT20_9BACT</name>
<evidence type="ECO:0000313" key="4">
    <source>
        <dbReference type="EMBL" id="AJA06524.1"/>
    </source>
</evidence>
<dbReference type="PANTHER" id="PTHR46429">
    <property type="entry name" value="23S RRNA (GUANOSINE-2'-O-)-METHYLTRANSFERASE RLMB"/>
    <property type="match status" value="1"/>
</dbReference>
<dbReference type="GO" id="GO:0032259">
    <property type="term" value="P:methylation"/>
    <property type="evidence" value="ECO:0007669"/>
    <property type="project" value="UniProtKB-KW"/>
</dbReference>
<dbReference type="KEGG" id="sox:TM7x_02340"/>
<proteinExistence type="predicted"/>
<keyword evidence="5" id="KW-1185">Reference proteome</keyword>
<dbReference type="RefSeq" id="WP_039327530.1">
    <property type="nucleotide sequence ID" value="NZ_CP007496.1"/>
</dbReference>
<evidence type="ECO:0000259" key="3">
    <source>
        <dbReference type="Pfam" id="PF00588"/>
    </source>
</evidence>
<dbReference type="InterPro" id="IPR029026">
    <property type="entry name" value="tRNA_m1G_MTases_N"/>
</dbReference>
<dbReference type="InterPro" id="IPR001537">
    <property type="entry name" value="SpoU_MeTrfase"/>
</dbReference>
<dbReference type="AlphaFoldDB" id="A0A6S4GT20"/>
<dbReference type="PANTHER" id="PTHR46429:SF1">
    <property type="entry name" value="23S RRNA (GUANOSINE-2'-O-)-METHYLTRANSFERASE RLMB"/>
    <property type="match status" value="1"/>
</dbReference>